<accession>S9SBA1</accession>
<sequence>MAKHPKTNQDGSRTRGKATKNKAPSSRKSTEAPRSPVEDVVATRMLRDTTVREKVYLQNRVLLVVSVALCLSIIANVMLALREPDIQYFATDTNGSLLPLTSLDQPVQSVNEVLSWSTDAITKAYTFSFANYRQQLQDARDAFTTEGWSGFQTALEESGNLRTVIANRFVTTAVPRGAPVVVSEGYLNGRYAWKIEVPILVTYESANKSTTQDLIVQAVIVRRPELEHPKGIGIAQIIAQ</sequence>
<dbReference type="InterPro" id="IPR021055">
    <property type="entry name" value="T4BSS_IcmL/DotI"/>
</dbReference>
<protein>
    <submittedName>
        <fullName evidence="3">IcmL (DotI) protein</fullName>
    </submittedName>
</protein>
<dbReference type="CDD" id="cd16385">
    <property type="entry name" value="IcmL"/>
    <property type="match status" value="1"/>
</dbReference>
<dbReference type="OrthoDB" id="6367129at2"/>
<keyword evidence="4" id="KW-1185">Reference proteome</keyword>
<evidence type="ECO:0000313" key="4">
    <source>
        <dbReference type="Proteomes" id="UP000015347"/>
    </source>
</evidence>
<keyword evidence="2" id="KW-1133">Transmembrane helix</keyword>
<evidence type="ECO:0000256" key="2">
    <source>
        <dbReference type="SAM" id="Phobius"/>
    </source>
</evidence>
<organism evidence="3 4">
    <name type="scientific">Salipiger mucosus DSM 16094</name>
    <dbReference type="NCBI Taxonomy" id="1123237"/>
    <lineage>
        <taxon>Bacteria</taxon>
        <taxon>Pseudomonadati</taxon>
        <taxon>Pseudomonadota</taxon>
        <taxon>Alphaproteobacteria</taxon>
        <taxon>Rhodobacterales</taxon>
        <taxon>Roseobacteraceae</taxon>
        <taxon>Salipiger</taxon>
    </lineage>
</organism>
<dbReference type="HOGENOM" id="CLU_087632_1_0_5"/>
<feature type="transmembrane region" description="Helical" evidence="2">
    <location>
        <begin position="61"/>
        <end position="81"/>
    </location>
</feature>
<keyword evidence="2" id="KW-0812">Transmembrane</keyword>
<reference evidence="4" key="1">
    <citation type="journal article" date="2014" name="Stand. Genomic Sci.">
        <title>Genome sequence of the exopolysaccharide-producing Salipiger mucosus type strain (DSM 16094(T)), a moderately halophilic member of the Roseobacter clade.</title>
        <authorList>
            <person name="Riedel T."/>
            <person name="Spring S."/>
            <person name="Fiebig A."/>
            <person name="Petersen J."/>
            <person name="Kyrpides N.C."/>
            <person name="Goker M."/>
            <person name="Klenk H.P."/>
        </authorList>
    </citation>
    <scope>NUCLEOTIDE SEQUENCE [LARGE SCALE GENOMIC DNA]</scope>
    <source>
        <strain evidence="4">DSM 16094</strain>
    </source>
</reference>
<dbReference type="NCBIfam" id="NF038072">
    <property type="entry name" value="IcmL_DotI_only"/>
    <property type="match status" value="1"/>
</dbReference>
<dbReference type="RefSeq" id="WP_020041245.1">
    <property type="nucleotide sequence ID" value="NZ_KE557274.1"/>
</dbReference>
<name>S9SBA1_9RHOB</name>
<dbReference type="STRING" id="1123237.Salmuc_02112"/>
<evidence type="ECO:0000313" key="3">
    <source>
        <dbReference type="EMBL" id="EPX83504.1"/>
    </source>
</evidence>
<evidence type="ECO:0000256" key="1">
    <source>
        <dbReference type="SAM" id="MobiDB-lite"/>
    </source>
</evidence>
<feature type="region of interest" description="Disordered" evidence="1">
    <location>
        <begin position="1"/>
        <end position="38"/>
    </location>
</feature>
<dbReference type="AlphaFoldDB" id="S9SBA1"/>
<keyword evidence="2" id="KW-0472">Membrane</keyword>
<gene>
    <name evidence="3" type="ORF">Salmuc_02112</name>
</gene>
<dbReference type="Proteomes" id="UP000015347">
    <property type="component" value="Unassembled WGS sequence"/>
</dbReference>
<dbReference type="EMBL" id="APVH01000015">
    <property type="protein sequence ID" value="EPX83504.1"/>
    <property type="molecule type" value="Genomic_DNA"/>
</dbReference>
<dbReference type="Pfam" id="PF11393">
    <property type="entry name" value="T4BSS_DotI_IcmL"/>
    <property type="match status" value="1"/>
</dbReference>
<comment type="caution">
    <text evidence="3">The sequence shown here is derived from an EMBL/GenBank/DDBJ whole genome shotgun (WGS) entry which is preliminary data.</text>
</comment>
<dbReference type="eggNOG" id="ENOG5032QVP">
    <property type="taxonomic scope" value="Bacteria"/>
</dbReference>
<proteinExistence type="predicted"/>